<organism evidence="2 3">
    <name type="scientific">Leptospira ellinghausenii</name>
    <dbReference type="NCBI Taxonomy" id="1917822"/>
    <lineage>
        <taxon>Bacteria</taxon>
        <taxon>Pseudomonadati</taxon>
        <taxon>Spirochaetota</taxon>
        <taxon>Spirochaetia</taxon>
        <taxon>Leptospirales</taxon>
        <taxon>Leptospiraceae</taxon>
        <taxon>Leptospira</taxon>
    </lineage>
</organism>
<evidence type="ECO:0000313" key="2">
    <source>
        <dbReference type="EMBL" id="GBF42833.1"/>
    </source>
</evidence>
<comment type="caution">
    <text evidence="2">The sequence shown here is derived from an EMBL/GenBank/DDBJ whole genome shotgun (WGS) entry which is preliminary data.</text>
</comment>
<feature type="domain" description="Haem-binding uptake Tiki superfamily ChaN" evidence="1">
    <location>
        <begin position="47"/>
        <end position="255"/>
    </location>
</feature>
<dbReference type="SUPFAM" id="SSF159501">
    <property type="entry name" value="EreA/ChaN-like"/>
    <property type="match status" value="1"/>
</dbReference>
<dbReference type="Gene3D" id="3.40.50.11550">
    <property type="match status" value="1"/>
</dbReference>
<dbReference type="Proteomes" id="UP000245206">
    <property type="component" value="Unassembled WGS sequence"/>
</dbReference>
<evidence type="ECO:0000259" key="1">
    <source>
        <dbReference type="Pfam" id="PF04187"/>
    </source>
</evidence>
<dbReference type="EMBL" id="BFAZ01000009">
    <property type="protein sequence ID" value="GBF42833.1"/>
    <property type="molecule type" value="Genomic_DNA"/>
</dbReference>
<name>A0A2P2DDW7_9LEPT</name>
<proteinExistence type="predicted"/>
<dbReference type="RefSeq" id="WP_217349943.1">
    <property type="nucleotide sequence ID" value="NZ_BFAZ01000009.1"/>
</dbReference>
<reference evidence="3" key="1">
    <citation type="journal article" date="2019" name="Microbiol. Immunol.">
        <title>Molecular and phenotypic characterization of Leptospira johnsonii sp. nov., Leptospira ellinghausenii sp. nov. and Leptospira ryugenii sp. nov. isolated from soil and water in Japan.</title>
        <authorList>
            <person name="Masuzawa T."/>
            <person name="Saito M."/>
            <person name="Nakao R."/>
            <person name="Nikaido Y."/>
            <person name="Matsumoto M."/>
            <person name="Ogawa M."/>
            <person name="Yokoyama M."/>
            <person name="Hidaka Y."/>
            <person name="Tomita J."/>
            <person name="Sakakibara K."/>
            <person name="Suzuki K."/>
            <person name="Yasuda S."/>
            <person name="Sato H."/>
            <person name="Yamaguchi M."/>
            <person name="Yoshida S.I."/>
            <person name="Koizumi N."/>
            <person name="Kawamura Y."/>
        </authorList>
    </citation>
    <scope>NUCLEOTIDE SEQUENCE [LARGE SCALE GENOMIC DNA]</scope>
    <source>
        <strain evidence="3">E18</strain>
    </source>
</reference>
<protein>
    <recommendedName>
        <fullName evidence="1">Haem-binding uptake Tiki superfamily ChaN domain-containing protein</fullName>
    </recommendedName>
</protein>
<dbReference type="CDD" id="cd14727">
    <property type="entry name" value="ChanN-like"/>
    <property type="match status" value="1"/>
</dbReference>
<sequence length="291" mass="33716">MKVFYKKTFSFFLYSFFVFGLFGQTIPNNLNIIRTKTSETVSMDDIIKETKQYDVIVLGEEHDNHELHRFYEGFLRTLYATNVVSLSLEMLEKDQQFIVDEYLNGTISESQFLTSIVHWKNFKTDYLPLVNLTKEYQCKVIAANPPRRYVNLISKKGLLAYRDFSSTALTFLPQAYTLEKYLTKEYKQRLTDLFGGVEHSNQHKTNLQYMILGQATWDQGMAEAISAEIHKSGKKVVHLNGRFHSDRNGGVVSRLREMGYSVMVLSGFPKGREEESDFVKIADFVILTNDR</sequence>
<dbReference type="Pfam" id="PF04187">
    <property type="entry name" value="Cofac_haem_bdg"/>
    <property type="match status" value="1"/>
</dbReference>
<dbReference type="InterPro" id="IPR007314">
    <property type="entry name" value="Cofac_haem-bd_dom"/>
</dbReference>
<keyword evidence="3" id="KW-1185">Reference proteome</keyword>
<dbReference type="AlphaFoldDB" id="A0A2P2DDW7"/>
<gene>
    <name evidence="2" type="ORF">LPTSP2_21250</name>
</gene>
<evidence type="ECO:0000313" key="3">
    <source>
        <dbReference type="Proteomes" id="UP000245206"/>
    </source>
</evidence>
<accession>A0A2P2DDW7</accession>